<comment type="caution">
    <text evidence="2">The sequence shown here is derived from an EMBL/GenBank/DDBJ whole genome shotgun (WGS) entry which is preliminary data.</text>
</comment>
<evidence type="ECO:0000313" key="2">
    <source>
        <dbReference type="EMBL" id="KAF3545170.1"/>
    </source>
</evidence>
<evidence type="ECO:0008006" key="4">
    <source>
        <dbReference type="Google" id="ProtNLM"/>
    </source>
</evidence>
<feature type="compositionally biased region" description="Basic and acidic residues" evidence="1">
    <location>
        <begin position="31"/>
        <end position="48"/>
    </location>
</feature>
<reference evidence="2 3" key="1">
    <citation type="journal article" date="2020" name="BMC Genomics">
        <title>Intraspecific diversification of the crop wild relative Brassica cretica Lam. using demographic model selection.</title>
        <authorList>
            <person name="Kioukis A."/>
            <person name="Michalopoulou V.A."/>
            <person name="Briers L."/>
            <person name="Pirintsos S."/>
            <person name="Studholme D.J."/>
            <person name="Pavlidis P."/>
            <person name="Sarris P.F."/>
        </authorList>
    </citation>
    <scope>NUCLEOTIDE SEQUENCE [LARGE SCALE GENOMIC DNA]</scope>
    <source>
        <strain evidence="3">cv. PFS-1207/04</strain>
    </source>
</reference>
<dbReference type="EMBL" id="QGKV02000832">
    <property type="protein sequence ID" value="KAF3545170.1"/>
    <property type="molecule type" value="Genomic_DNA"/>
</dbReference>
<evidence type="ECO:0000256" key="1">
    <source>
        <dbReference type="SAM" id="MobiDB-lite"/>
    </source>
</evidence>
<organism evidence="2 3">
    <name type="scientific">Brassica cretica</name>
    <name type="common">Mustard</name>
    <dbReference type="NCBI Taxonomy" id="69181"/>
    <lineage>
        <taxon>Eukaryota</taxon>
        <taxon>Viridiplantae</taxon>
        <taxon>Streptophyta</taxon>
        <taxon>Embryophyta</taxon>
        <taxon>Tracheophyta</taxon>
        <taxon>Spermatophyta</taxon>
        <taxon>Magnoliopsida</taxon>
        <taxon>eudicotyledons</taxon>
        <taxon>Gunneridae</taxon>
        <taxon>Pentapetalae</taxon>
        <taxon>rosids</taxon>
        <taxon>malvids</taxon>
        <taxon>Brassicales</taxon>
        <taxon>Brassicaceae</taxon>
        <taxon>Brassiceae</taxon>
        <taxon>Brassica</taxon>
    </lineage>
</organism>
<dbReference type="Proteomes" id="UP000266723">
    <property type="component" value="Unassembled WGS sequence"/>
</dbReference>
<proteinExistence type="predicted"/>
<accession>A0ABQ7BZ48</accession>
<evidence type="ECO:0000313" key="3">
    <source>
        <dbReference type="Proteomes" id="UP000266723"/>
    </source>
</evidence>
<feature type="compositionally biased region" description="Gly residues" evidence="1">
    <location>
        <begin position="15"/>
        <end position="25"/>
    </location>
</feature>
<keyword evidence="3" id="KW-1185">Reference proteome</keyword>
<gene>
    <name evidence="2" type="ORF">DY000_02005967</name>
</gene>
<protein>
    <recommendedName>
        <fullName evidence="4">DUF4005 domain-containing protein</fullName>
    </recommendedName>
</protein>
<feature type="region of interest" description="Disordered" evidence="1">
    <location>
        <begin position="1"/>
        <end position="56"/>
    </location>
</feature>
<name>A0ABQ7BZ48_BRACR</name>
<sequence>MTGQRASSGAYIQGNGSGSGGGRGHAGVVSYHDRSSGRTERMKNHGVQEWDDAGGGAPMAEAHVEFFNLTAAA</sequence>